<dbReference type="Proteomes" id="UP001174691">
    <property type="component" value="Unassembled WGS sequence"/>
</dbReference>
<dbReference type="EMBL" id="JANBVN010000090">
    <property type="protein sequence ID" value="KAJ9145278.1"/>
    <property type="molecule type" value="Genomic_DNA"/>
</dbReference>
<feature type="chain" id="PRO_5041254854" evidence="1">
    <location>
        <begin position="20"/>
        <end position="145"/>
    </location>
</feature>
<name>A0AA38RTU0_9PEZI</name>
<organism evidence="2 3">
    <name type="scientific">Coniochaeta hoffmannii</name>
    <dbReference type="NCBI Taxonomy" id="91930"/>
    <lineage>
        <taxon>Eukaryota</taxon>
        <taxon>Fungi</taxon>
        <taxon>Dikarya</taxon>
        <taxon>Ascomycota</taxon>
        <taxon>Pezizomycotina</taxon>
        <taxon>Sordariomycetes</taxon>
        <taxon>Sordariomycetidae</taxon>
        <taxon>Coniochaetales</taxon>
        <taxon>Coniochaetaceae</taxon>
        <taxon>Coniochaeta</taxon>
    </lineage>
</organism>
<keyword evidence="3" id="KW-1185">Reference proteome</keyword>
<keyword evidence="1" id="KW-0732">Signal</keyword>
<dbReference type="AlphaFoldDB" id="A0AA38RTU0"/>
<comment type="caution">
    <text evidence="2">The sequence shown here is derived from an EMBL/GenBank/DDBJ whole genome shotgun (WGS) entry which is preliminary data.</text>
</comment>
<evidence type="ECO:0000313" key="3">
    <source>
        <dbReference type="Proteomes" id="UP001174691"/>
    </source>
</evidence>
<accession>A0AA38RTU0</accession>
<sequence length="145" mass="15253">MRSSLLLPLLAAVASAVVANEISDDLHFNLGLLPRQGGSGVNNLQVFAGALGGAAAPAITQSDDPKQPFEVEGDKFNDFKTAANRACDTQHNTCADMANNKTGKFSVGQCDQQSTQCKAAIETATKTSFNTLFSSTAEFDIFCDS</sequence>
<gene>
    <name evidence="2" type="ORF">NKR19_g6085</name>
</gene>
<protein>
    <submittedName>
        <fullName evidence="2">Uncharacterized protein</fullName>
    </submittedName>
</protein>
<evidence type="ECO:0000313" key="2">
    <source>
        <dbReference type="EMBL" id="KAJ9145278.1"/>
    </source>
</evidence>
<reference evidence="2" key="1">
    <citation type="submission" date="2022-07" db="EMBL/GenBank/DDBJ databases">
        <title>Fungi with potential for degradation of polypropylene.</title>
        <authorList>
            <person name="Gostincar C."/>
        </authorList>
    </citation>
    <scope>NUCLEOTIDE SEQUENCE</scope>
    <source>
        <strain evidence="2">EXF-13287</strain>
    </source>
</reference>
<feature type="signal peptide" evidence="1">
    <location>
        <begin position="1"/>
        <end position="19"/>
    </location>
</feature>
<evidence type="ECO:0000256" key="1">
    <source>
        <dbReference type="SAM" id="SignalP"/>
    </source>
</evidence>
<proteinExistence type="predicted"/>